<dbReference type="SMART" id="SM01009">
    <property type="entry name" value="AlkA_N"/>
    <property type="match status" value="1"/>
</dbReference>
<proteinExistence type="predicted"/>
<dbReference type="InterPro" id="IPR051912">
    <property type="entry name" value="Alkylbase_DNA_Glycosylase/TA"/>
</dbReference>
<evidence type="ECO:0000259" key="5">
    <source>
        <dbReference type="SMART" id="SM00478"/>
    </source>
</evidence>
<organism evidence="7 8">
    <name type="scientific">Arthrobacter sunyaminii</name>
    <dbReference type="NCBI Taxonomy" id="2816859"/>
    <lineage>
        <taxon>Bacteria</taxon>
        <taxon>Bacillati</taxon>
        <taxon>Actinomycetota</taxon>
        <taxon>Actinomycetes</taxon>
        <taxon>Micrococcales</taxon>
        <taxon>Micrococcaceae</taxon>
        <taxon>Arthrobacter</taxon>
    </lineage>
</organism>
<dbReference type="InterPro" id="IPR010316">
    <property type="entry name" value="AlkA_N"/>
</dbReference>
<dbReference type="SUPFAM" id="SSF55945">
    <property type="entry name" value="TATA-box binding protein-like"/>
    <property type="match status" value="1"/>
</dbReference>
<dbReference type="Gene3D" id="1.10.340.30">
    <property type="entry name" value="Hypothetical protein, domain 2"/>
    <property type="match status" value="1"/>
</dbReference>
<dbReference type="EC" id="3.2.2.21" evidence="2"/>
<reference evidence="7" key="1">
    <citation type="submission" date="2021-06" db="EMBL/GenBank/DDBJ databases">
        <title>Novel species in genus Arthrobacter.</title>
        <authorList>
            <person name="Zhang G."/>
        </authorList>
    </citation>
    <scope>NUCLEOTIDE SEQUENCE</scope>
    <source>
        <strain evidence="7">Zg-ZUI122</strain>
    </source>
</reference>
<dbReference type="InterPro" id="IPR023170">
    <property type="entry name" value="HhH_base_excis_C"/>
</dbReference>
<comment type="catalytic activity">
    <reaction evidence="1">
        <text>Hydrolysis of alkylated DNA, releasing 3-methyladenine, 3-methylguanine, 7-methylguanine and 7-methyladenine.</text>
        <dbReference type="EC" id="3.2.2.21"/>
    </reaction>
</comment>
<accession>A0A975PF40</accession>
<dbReference type="SMART" id="SM00478">
    <property type="entry name" value="ENDO3c"/>
    <property type="match status" value="1"/>
</dbReference>
<dbReference type="EMBL" id="CP076456">
    <property type="protein sequence ID" value="QWQ36213.1"/>
    <property type="molecule type" value="Genomic_DNA"/>
</dbReference>
<feature type="domain" description="HhH-GPD" evidence="5">
    <location>
        <begin position="146"/>
        <end position="298"/>
    </location>
</feature>
<dbReference type="InterPro" id="IPR011257">
    <property type="entry name" value="DNA_glycosylase"/>
</dbReference>
<dbReference type="GO" id="GO:0006307">
    <property type="term" value="P:DNA alkylation repair"/>
    <property type="evidence" value="ECO:0007669"/>
    <property type="project" value="TreeGrafter"/>
</dbReference>
<evidence type="ECO:0000313" key="8">
    <source>
        <dbReference type="Proteomes" id="UP000680588"/>
    </source>
</evidence>
<dbReference type="GO" id="GO:0032993">
    <property type="term" value="C:protein-DNA complex"/>
    <property type="evidence" value="ECO:0007669"/>
    <property type="project" value="TreeGrafter"/>
</dbReference>
<dbReference type="GO" id="GO:0043916">
    <property type="term" value="F:DNA-7-methylguanine glycosylase activity"/>
    <property type="evidence" value="ECO:0007669"/>
    <property type="project" value="TreeGrafter"/>
</dbReference>
<dbReference type="Gene3D" id="1.10.1670.10">
    <property type="entry name" value="Helix-hairpin-Helix base-excision DNA repair enzymes (C-terminal)"/>
    <property type="match status" value="1"/>
</dbReference>
<dbReference type="SUPFAM" id="SSF48150">
    <property type="entry name" value="DNA-glycosylase"/>
    <property type="match status" value="1"/>
</dbReference>
<dbReference type="PANTHER" id="PTHR43003">
    <property type="entry name" value="DNA-3-METHYLADENINE GLYCOSYLASE"/>
    <property type="match status" value="1"/>
</dbReference>
<dbReference type="GO" id="GO:0008725">
    <property type="term" value="F:DNA-3-methyladenine glycosylase activity"/>
    <property type="evidence" value="ECO:0007669"/>
    <property type="project" value="TreeGrafter"/>
</dbReference>
<dbReference type="CDD" id="cd00056">
    <property type="entry name" value="ENDO3c"/>
    <property type="match status" value="1"/>
</dbReference>
<dbReference type="InterPro" id="IPR003265">
    <property type="entry name" value="HhH-GPD_domain"/>
</dbReference>
<dbReference type="Proteomes" id="UP000680588">
    <property type="component" value="Chromosome"/>
</dbReference>
<dbReference type="Pfam" id="PF00730">
    <property type="entry name" value="HhH-GPD"/>
    <property type="match status" value="1"/>
</dbReference>
<dbReference type="InterPro" id="IPR037046">
    <property type="entry name" value="AlkA_N_sf"/>
</dbReference>
<evidence type="ECO:0000259" key="6">
    <source>
        <dbReference type="SMART" id="SM01009"/>
    </source>
</evidence>
<dbReference type="Pfam" id="PF06029">
    <property type="entry name" value="AlkA_N"/>
    <property type="match status" value="1"/>
</dbReference>
<dbReference type="GO" id="GO:0005737">
    <property type="term" value="C:cytoplasm"/>
    <property type="evidence" value="ECO:0007669"/>
    <property type="project" value="TreeGrafter"/>
</dbReference>
<evidence type="ECO:0000313" key="7">
    <source>
        <dbReference type="EMBL" id="QWQ36213.1"/>
    </source>
</evidence>
<dbReference type="KEGG" id="asun:KG104_17575"/>
<sequence>MPALTRSVRHVLPCAEPFAWQPLFRALAAHAVPGVERAEYDDGGAWVERLVPAPSGPALVRVRFGHPGAVEAELSLDGATPAKARGQEEAAVLALVRRWLDLEADPAVIDPFLSGFDLLAPLVAVSRGLRVPGSVDGFETAVQTVLGQQVSLAAARTFGARLAASYGGAERDGLRAFPSPEELAAVPPSELQLAVGLTHARARTVTALAGAVASGLEVSPEADAGSTRSALLALPGVGPWTADYLAVRVFGDRDAYPADDLVLKRALGVATARAAAALSEPWRPWRAYALFHLWTAAAYGAARTE</sequence>
<dbReference type="Gene3D" id="3.30.310.20">
    <property type="entry name" value="DNA-3-methyladenine glycosylase AlkA, N-terminal domain"/>
    <property type="match status" value="1"/>
</dbReference>
<evidence type="ECO:0000256" key="3">
    <source>
        <dbReference type="ARBA" id="ARBA00022763"/>
    </source>
</evidence>
<dbReference type="PANTHER" id="PTHR43003:SF13">
    <property type="entry name" value="DNA-3-METHYLADENINE GLYCOSYLASE 2"/>
    <property type="match status" value="1"/>
</dbReference>
<keyword evidence="4" id="KW-0234">DNA repair</keyword>
<evidence type="ECO:0000256" key="1">
    <source>
        <dbReference type="ARBA" id="ARBA00000086"/>
    </source>
</evidence>
<dbReference type="GO" id="GO:0032131">
    <property type="term" value="F:alkylated DNA binding"/>
    <property type="evidence" value="ECO:0007669"/>
    <property type="project" value="TreeGrafter"/>
</dbReference>
<protein>
    <recommendedName>
        <fullName evidence="2">DNA-3-methyladenine glycosylase II</fullName>
        <ecNumber evidence="2">3.2.2.21</ecNumber>
    </recommendedName>
</protein>
<dbReference type="AlphaFoldDB" id="A0A975PF40"/>
<evidence type="ECO:0000256" key="2">
    <source>
        <dbReference type="ARBA" id="ARBA00012000"/>
    </source>
</evidence>
<dbReference type="GO" id="GO:0006285">
    <property type="term" value="P:base-excision repair, AP site formation"/>
    <property type="evidence" value="ECO:0007669"/>
    <property type="project" value="TreeGrafter"/>
</dbReference>
<gene>
    <name evidence="7" type="ORF">KG104_17575</name>
</gene>
<dbReference type="RefSeq" id="WP_207348190.1">
    <property type="nucleotide sequence ID" value="NZ_CP076456.1"/>
</dbReference>
<keyword evidence="8" id="KW-1185">Reference proteome</keyword>
<feature type="domain" description="DNA-3-methyladenine glycosylase AlkA N-terminal" evidence="6">
    <location>
        <begin position="9"/>
        <end position="136"/>
    </location>
</feature>
<name>A0A975PF40_9MICC</name>
<evidence type="ECO:0000256" key="4">
    <source>
        <dbReference type="ARBA" id="ARBA00023204"/>
    </source>
</evidence>
<keyword evidence="3" id="KW-0227">DNA damage</keyword>